<evidence type="ECO:0000256" key="1">
    <source>
        <dbReference type="SAM" id="SignalP"/>
    </source>
</evidence>
<dbReference type="Proteomes" id="UP000245839">
    <property type="component" value="Unassembled WGS sequence"/>
</dbReference>
<proteinExistence type="predicted"/>
<feature type="domain" description="DUF2059" evidence="2">
    <location>
        <begin position="85"/>
        <end position="141"/>
    </location>
</feature>
<sequence length="156" mass="16910">MKTHFLAGALCLALTAPAAAQDTETLARTYVALPGVQAMMDNMFSAEALVTQFMSQIPPSVEVSEAKQAQIGELMAEAMNEMRPELERAMVESSSATFDAPELEALIAFYETEAGASVMAKMQPMMADFLARMGPRLTEMQQTLVPEVVSILQAEE</sequence>
<keyword evidence="1" id="KW-0732">Signal</keyword>
<accession>A0A2Y9AKD5</accession>
<evidence type="ECO:0000313" key="5">
    <source>
        <dbReference type="Proteomes" id="UP000245839"/>
    </source>
</evidence>
<name>A0A2Y9AKD5_9RHOB</name>
<dbReference type="EMBL" id="QGDJ01000003">
    <property type="protein sequence ID" value="PWJ20529.1"/>
    <property type="molecule type" value="Genomic_DNA"/>
</dbReference>
<keyword evidence="5" id="KW-1185">Reference proteome</keyword>
<reference evidence="3 5" key="2">
    <citation type="submission" date="2018-03" db="EMBL/GenBank/DDBJ databases">
        <title>Genomic Encyclopedia of Archaeal and Bacterial Type Strains, Phase II (KMG-II): from individual species to whole genera.</title>
        <authorList>
            <person name="Goeker M."/>
        </authorList>
    </citation>
    <scope>NUCLEOTIDE SEQUENCE [LARGE SCALE GENOMIC DNA]</scope>
    <source>
        <strain evidence="3 5">DSM 25227</strain>
    </source>
</reference>
<evidence type="ECO:0000313" key="6">
    <source>
        <dbReference type="Proteomes" id="UP000251571"/>
    </source>
</evidence>
<reference evidence="4 6" key="1">
    <citation type="submission" date="2016-10" db="EMBL/GenBank/DDBJ databases">
        <authorList>
            <person name="Cai Z."/>
        </authorList>
    </citation>
    <scope>NUCLEOTIDE SEQUENCE [LARGE SCALE GENOMIC DNA]</scope>
    <source>
        <strain evidence="4 6">DSM 25227</strain>
    </source>
</reference>
<evidence type="ECO:0000313" key="4">
    <source>
        <dbReference type="EMBL" id="SSA44625.1"/>
    </source>
</evidence>
<dbReference type="Pfam" id="PF09832">
    <property type="entry name" value="DUF2059"/>
    <property type="match status" value="1"/>
</dbReference>
<feature type="signal peptide" evidence="1">
    <location>
        <begin position="1"/>
        <end position="20"/>
    </location>
</feature>
<feature type="chain" id="PRO_5044071884" description="DUF2059 domain-containing protein" evidence="1">
    <location>
        <begin position="21"/>
        <end position="156"/>
    </location>
</feature>
<protein>
    <recommendedName>
        <fullName evidence="2">DUF2059 domain-containing protein</fullName>
    </recommendedName>
</protein>
<dbReference type="RefSeq" id="WP_109564103.1">
    <property type="nucleotide sequence ID" value="NZ_QGDJ01000003.1"/>
</dbReference>
<evidence type="ECO:0000313" key="3">
    <source>
        <dbReference type="EMBL" id="PWJ20529.1"/>
    </source>
</evidence>
<dbReference type="OrthoDB" id="7868692at2"/>
<dbReference type="InterPro" id="IPR018637">
    <property type="entry name" value="DUF2059"/>
</dbReference>
<dbReference type="Proteomes" id="UP000251571">
    <property type="component" value="Unassembled WGS sequence"/>
</dbReference>
<dbReference type="AlphaFoldDB" id="A0A2Y9AKD5"/>
<evidence type="ECO:0000259" key="2">
    <source>
        <dbReference type="Pfam" id="PF09832"/>
    </source>
</evidence>
<organism evidence="4 6">
    <name type="scientific">Jannaschia seohaensis</name>
    <dbReference type="NCBI Taxonomy" id="475081"/>
    <lineage>
        <taxon>Bacteria</taxon>
        <taxon>Pseudomonadati</taxon>
        <taxon>Pseudomonadota</taxon>
        <taxon>Alphaproteobacteria</taxon>
        <taxon>Rhodobacterales</taxon>
        <taxon>Roseobacteraceae</taxon>
        <taxon>Jannaschia</taxon>
    </lineage>
</organism>
<gene>
    <name evidence="3" type="ORF">BCF38_103348</name>
    <name evidence="4" type="ORF">SAMN05421539_103348</name>
</gene>
<dbReference type="EMBL" id="UETC01000003">
    <property type="protein sequence ID" value="SSA44625.1"/>
    <property type="molecule type" value="Genomic_DNA"/>
</dbReference>